<evidence type="ECO:0000313" key="2">
    <source>
        <dbReference type="Proteomes" id="UP001240639"/>
    </source>
</evidence>
<comment type="caution">
    <text evidence="1">The sequence shown here is derived from an EMBL/GenBank/DDBJ whole genome shotgun (WGS) entry which is preliminary data.</text>
</comment>
<protein>
    <submittedName>
        <fullName evidence="1">DUF481 domain-containing protein</fullName>
    </submittedName>
</protein>
<gene>
    <name evidence="1" type="ORF">Q9K02_08335</name>
</gene>
<proteinExistence type="predicted"/>
<dbReference type="Pfam" id="PF04338">
    <property type="entry name" value="DUF481"/>
    <property type="match status" value="1"/>
</dbReference>
<sequence>MSAQLPDGARQMIDAALESGDDAKIATVLELARSTWPDEADEIVEIESEWKAAKTERAAAAAKAEEEAIRSAGLFDRWSGEGELGGFQSSGNSDTVGLSAGLKLKREGIDWSHRLRARFDYQRQNGVTSREQLLAVYEPRWQFGENVFAYGLAQYERDQIQGIDGRYAISGGLGYKVVDREGLSLAVKAGPAYRVTEYTDGRSESRLAGLAGFDFDWQIFERLTLTQDANAVAETGGEALVIVDGSNTTLNLITGLDFKVSDSLRARMSYQLDYDSNPPAGKVSTDTLTRATLIYGF</sequence>
<keyword evidence="2" id="KW-1185">Reference proteome</keyword>
<evidence type="ECO:0000313" key="1">
    <source>
        <dbReference type="EMBL" id="MDP4575139.1"/>
    </source>
</evidence>
<dbReference type="Proteomes" id="UP001240639">
    <property type="component" value="Unassembled WGS sequence"/>
</dbReference>
<dbReference type="EMBL" id="JAVAIM010000001">
    <property type="protein sequence ID" value="MDP4575139.1"/>
    <property type="molecule type" value="Genomic_DNA"/>
</dbReference>
<dbReference type="InterPro" id="IPR007433">
    <property type="entry name" value="DUF481"/>
</dbReference>
<accession>A0ABT9HPQ6</accession>
<dbReference type="RefSeq" id="WP_305932477.1">
    <property type="nucleotide sequence ID" value="NZ_JAVAIM010000001.1"/>
</dbReference>
<reference evidence="1 2" key="1">
    <citation type="submission" date="2023-08" db="EMBL/GenBank/DDBJ databases">
        <title>genomic of G39.</title>
        <authorList>
            <person name="Wang Y."/>
        </authorList>
    </citation>
    <scope>NUCLEOTIDE SEQUENCE [LARGE SCALE GENOMIC DNA]</scope>
    <source>
        <strain evidence="1 2">G39</strain>
    </source>
</reference>
<name>A0ABT9HPQ6_9SPHN</name>
<organism evidence="1 2">
    <name type="scientific">Qipengyuania profundimaris</name>
    <dbReference type="NCBI Taxonomy" id="3067652"/>
    <lineage>
        <taxon>Bacteria</taxon>
        <taxon>Pseudomonadati</taxon>
        <taxon>Pseudomonadota</taxon>
        <taxon>Alphaproteobacteria</taxon>
        <taxon>Sphingomonadales</taxon>
        <taxon>Erythrobacteraceae</taxon>
        <taxon>Qipengyuania</taxon>
    </lineage>
</organism>